<reference evidence="2" key="2">
    <citation type="submission" date="2023-03" db="EMBL/GenBank/DDBJ databases">
        <authorList>
            <person name="Inwood S.N."/>
            <person name="Skelly J.G."/>
            <person name="Guhlin J."/>
            <person name="Harrop T.W.R."/>
            <person name="Goldson S.G."/>
            <person name="Dearden P.K."/>
        </authorList>
    </citation>
    <scope>NUCLEOTIDE SEQUENCE</scope>
    <source>
        <strain evidence="2">Lincoln</strain>
        <tissue evidence="2">Whole body</tissue>
    </source>
</reference>
<feature type="signal peptide" evidence="1">
    <location>
        <begin position="1"/>
        <end position="18"/>
    </location>
</feature>
<evidence type="ECO:0008006" key="4">
    <source>
        <dbReference type="Google" id="ProtNLM"/>
    </source>
</evidence>
<reference evidence="2" key="1">
    <citation type="journal article" date="2023" name="bioRxiv">
        <title>Scaffold-level genome assemblies of two parasitoid biocontrol wasps reveal the parthenogenesis mechanism and an associated novel virus.</title>
        <authorList>
            <person name="Inwood S."/>
            <person name="Skelly J."/>
            <person name="Guhlin J."/>
            <person name="Harrop T."/>
            <person name="Goldson S."/>
            <person name="Dearden P."/>
        </authorList>
    </citation>
    <scope>NUCLEOTIDE SEQUENCE</scope>
    <source>
        <strain evidence="2">Lincoln</strain>
        <tissue evidence="2">Whole body</tissue>
    </source>
</reference>
<name>A0AA39C2M5_MICHY</name>
<evidence type="ECO:0000313" key="3">
    <source>
        <dbReference type="Proteomes" id="UP001168972"/>
    </source>
</evidence>
<organism evidence="2 3">
    <name type="scientific">Microctonus hyperodae</name>
    <name type="common">Parasitoid wasp</name>
    <dbReference type="NCBI Taxonomy" id="165561"/>
    <lineage>
        <taxon>Eukaryota</taxon>
        <taxon>Metazoa</taxon>
        <taxon>Ecdysozoa</taxon>
        <taxon>Arthropoda</taxon>
        <taxon>Hexapoda</taxon>
        <taxon>Insecta</taxon>
        <taxon>Pterygota</taxon>
        <taxon>Neoptera</taxon>
        <taxon>Endopterygota</taxon>
        <taxon>Hymenoptera</taxon>
        <taxon>Apocrita</taxon>
        <taxon>Ichneumonoidea</taxon>
        <taxon>Braconidae</taxon>
        <taxon>Euphorinae</taxon>
        <taxon>Microctonus</taxon>
    </lineage>
</organism>
<sequence>MNVTLTIVISFVIGMTVSVVHKNLQALRHHNGDSELSNHTVSDYFSYCRKIAEVIASHTNVVLGGEGKTVQIDETFLTKRKYNRGRITEQMTTTVLGLYCKEDKTGNTINDLENQNKLFKKSIACRKIPKLLHQYMALFWYRRNVLKKFDDDGSQNMQFLLDIKRVYPGYVNGNLQEGLMLKEIDSP</sequence>
<gene>
    <name evidence="2" type="ORF">PV327_011569</name>
</gene>
<keyword evidence="1" id="KW-0732">Signal</keyword>
<evidence type="ECO:0000313" key="2">
    <source>
        <dbReference type="EMBL" id="KAK0156861.1"/>
    </source>
</evidence>
<comment type="caution">
    <text evidence="2">The sequence shown here is derived from an EMBL/GenBank/DDBJ whole genome shotgun (WGS) entry which is preliminary data.</text>
</comment>
<protein>
    <recommendedName>
        <fullName evidence="4">ISXO2-like transposase domain-containing protein</fullName>
    </recommendedName>
</protein>
<feature type="chain" id="PRO_5041249143" description="ISXO2-like transposase domain-containing protein" evidence="1">
    <location>
        <begin position="19"/>
        <end position="187"/>
    </location>
</feature>
<proteinExistence type="predicted"/>
<dbReference type="Proteomes" id="UP001168972">
    <property type="component" value="Unassembled WGS sequence"/>
</dbReference>
<evidence type="ECO:0000256" key="1">
    <source>
        <dbReference type="SAM" id="SignalP"/>
    </source>
</evidence>
<keyword evidence="3" id="KW-1185">Reference proteome</keyword>
<dbReference type="AlphaFoldDB" id="A0AA39C2M5"/>
<accession>A0AA39C2M5</accession>
<dbReference type="EMBL" id="JAQQBR010002911">
    <property type="protein sequence ID" value="KAK0156861.1"/>
    <property type="molecule type" value="Genomic_DNA"/>
</dbReference>